<dbReference type="EMBL" id="LLXL01005828">
    <property type="protein sequence ID" value="PKK56315.1"/>
    <property type="molecule type" value="Genomic_DNA"/>
</dbReference>
<reference evidence="1 2" key="2">
    <citation type="submission" date="2017-10" db="EMBL/GenBank/DDBJ databases">
        <title>Extensive intraspecific genome diversity in a model arbuscular mycorrhizal fungus.</title>
        <authorList>
            <person name="Chen E.C.H."/>
            <person name="Morin E."/>
            <person name="Baudet D."/>
            <person name="Noel J."/>
            <person name="Ndikumana S."/>
            <person name="Charron P."/>
            <person name="St-Onge C."/>
            <person name="Giorgi J."/>
            <person name="Grigoriev I.V."/>
            <person name="Roux C."/>
            <person name="Martin F.M."/>
            <person name="Corradi N."/>
        </authorList>
    </citation>
    <scope>NUCLEOTIDE SEQUENCE [LARGE SCALE GENOMIC DNA]</scope>
    <source>
        <strain evidence="1 2">C2</strain>
    </source>
</reference>
<organism evidence="1 2">
    <name type="scientific">Rhizophagus irregularis</name>
    <dbReference type="NCBI Taxonomy" id="588596"/>
    <lineage>
        <taxon>Eukaryota</taxon>
        <taxon>Fungi</taxon>
        <taxon>Fungi incertae sedis</taxon>
        <taxon>Mucoromycota</taxon>
        <taxon>Glomeromycotina</taxon>
        <taxon>Glomeromycetes</taxon>
        <taxon>Glomerales</taxon>
        <taxon>Glomeraceae</taxon>
        <taxon>Rhizophagus</taxon>
    </lineage>
</organism>
<proteinExistence type="predicted"/>
<evidence type="ECO:0000313" key="2">
    <source>
        <dbReference type="Proteomes" id="UP000233469"/>
    </source>
</evidence>
<reference evidence="1 2" key="1">
    <citation type="submission" date="2016-04" db="EMBL/GenBank/DDBJ databases">
        <title>Genome analyses suggest a sexual origin of heterokaryosis in a supposedly ancient asexual fungus.</title>
        <authorList>
            <person name="Ropars J."/>
            <person name="Sedzielewska K."/>
            <person name="Noel J."/>
            <person name="Charron P."/>
            <person name="Farinelli L."/>
            <person name="Marton T."/>
            <person name="Kruger M."/>
            <person name="Pelin A."/>
            <person name="Brachmann A."/>
            <person name="Corradi N."/>
        </authorList>
    </citation>
    <scope>NUCLEOTIDE SEQUENCE [LARGE SCALE GENOMIC DNA]</scope>
    <source>
        <strain evidence="1 2">C2</strain>
    </source>
</reference>
<dbReference type="Proteomes" id="UP000233469">
    <property type="component" value="Unassembled WGS sequence"/>
</dbReference>
<protein>
    <submittedName>
        <fullName evidence="1">Uncharacterized protein</fullName>
    </submittedName>
</protein>
<sequence length="92" mass="10845">MRKNVLNKYSLIKKVTPVMLRTLYYDLTGDASTILNPICKEIKDRLRLMLMLEDPSIIIDLRVNSGFKGKEFDIFWNKIEVYFNENMPVVDD</sequence>
<gene>
    <name evidence="1" type="ORF">RhiirC2_800284</name>
</gene>
<dbReference type="AlphaFoldDB" id="A0A2N1M3W1"/>
<accession>A0A2N1M3W1</accession>
<name>A0A2N1M3W1_9GLOM</name>
<comment type="caution">
    <text evidence="1">The sequence shown here is derived from an EMBL/GenBank/DDBJ whole genome shotgun (WGS) entry which is preliminary data.</text>
</comment>
<evidence type="ECO:0000313" key="1">
    <source>
        <dbReference type="EMBL" id="PKK56315.1"/>
    </source>
</evidence>